<dbReference type="EMBL" id="SDMR01000014">
    <property type="protein sequence ID" value="TBT94401.1"/>
    <property type="molecule type" value="Genomic_DNA"/>
</dbReference>
<dbReference type="OrthoDB" id="9808140at2"/>
<reference evidence="5 6" key="1">
    <citation type="submission" date="2019-01" db="EMBL/GenBank/DDBJ databases">
        <title>Lactibacter flavus gen. nov., sp. nov., a novel bacterium of the family Propionibacteriaceae isolated from raw milk and dairy products.</title>
        <authorList>
            <person name="Huptas C."/>
            <person name="Wenning M."/>
            <person name="Breitenwieser F."/>
            <person name="Doll E."/>
            <person name="Von Neubeck M."/>
            <person name="Busse H.-J."/>
            <person name="Scherer S."/>
        </authorList>
    </citation>
    <scope>NUCLEOTIDE SEQUENCE [LARGE SCALE GENOMIC DNA]</scope>
    <source>
        <strain evidence="5 6">DSM 22130</strain>
    </source>
</reference>
<dbReference type="EC" id="2.1.1.163" evidence="4"/>
<feature type="binding site" evidence="4">
    <location>
        <position position="104"/>
    </location>
    <ligand>
        <name>S-adenosyl-L-methionine</name>
        <dbReference type="ChEBI" id="CHEBI:59789"/>
    </ligand>
</feature>
<dbReference type="HAMAP" id="MF_01813">
    <property type="entry name" value="MenG_UbiE_methyltr"/>
    <property type="match status" value="1"/>
</dbReference>
<dbReference type="CDD" id="cd02440">
    <property type="entry name" value="AdoMet_MTases"/>
    <property type="match status" value="1"/>
</dbReference>
<comment type="function">
    <text evidence="4">Methyltransferase required for the conversion of demethylmenaquinol (DMKH2) to menaquinol (MKH2).</text>
</comment>
<accession>A0A4V2JT04</accession>
<name>A0A4V2JT04_PROTD</name>
<dbReference type="SUPFAM" id="SSF53335">
    <property type="entry name" value="S-adenosyl-L-methionine-dependent methyltransferases"/>
    <property type="match status" value="1"/>
</dbReference>
<dbReference type="PROSITE" id="PS01183">
    <property type="entry name" value="UBIE_1"/>
    <property type="match status" value="1"/>
</dbReference>
<proteinExistence type="inferred from homology"/>
<dbReference type="Gene3D" id="3.40.50.150">
    <property type="entry name" value="Vaccinia Virus protein VP39"/>
    <property type="match status" value="1"/>
</dbReference>
<gene>
    <name evidence="4" type="primary">menG</name>
    <name evidence="5" type="ORF">ET996_11050</name>
</gene>
<keyword evidence="6" id="KW-1185">Reference proteome</keyword>
<keyword evidence="2 4" id="KW-0808">Transferase</keyword>
<organism evidence="5 6">
    <name type="scientific">Propioniciclava tarda</name>
    <dbReference type="NCBI Taxonomy" id="433330"/>
    <lineage>
        <taxon>Bacteria</taxon>
        <taxon>Bacillati</taxon>
        <taxon>Actinomycetota</taxon>
        <taxon>Actinomycetes</taxon>
        <taxon>Propionibacteriales</taxon>
        <taxon>Propionibacteriaceae</taxon>
        <taxon>Propioniciclava</taxon>
    </lineage>
</organism>
<evidence type="ECO:0000256" key="3">
    <source>
        <dbReference type="ARBA" id="ARBA00022691"/>
    </source>
</evidence>
<dbReference type="PANTHER" id="PTHR43591:SF24">
    <property type="entry name" value="2-METHOXY-6-POLYPRENYL-1,4-BENZOQUINOL METHYLASE, MITOCHONDRIAL"/>
    <property type="match status" value="1"/>
</dbReference>
<dbReference type="InterPro" id="IPR004033">
    <property type="entry name" value="UbiE/COQ5_MeTrFase"/>
</dbReference>
<evidence type="ECO:0000256" key="4">
    <source>
        <dbReference type="HAMAP-Rule" id="MF_01813"/>
    </source>
</evidence>
<dbReference type="GO" id="GO:0043770">
    <property type="term" value="F:demethylmenaquinone methyltransferase activity"/>
    <property type="evidence" value="ECO:0007669"/>
    <property type="project" value="UniProtKB-UniRule"/>
</dbReference>
<dbReference type="PROSITE" id="PS51608">
    <property type="entry name" value="SAM_MT_UBIE"/>
    <property type="match status" value="1"/>
</dbReference>
<keyword evidence="4" id="KW-0474">Menaquinone biosynthesis</keyword>
<dbReference type="UniPathway" id="UPA00079">
    <property type="reaction ID" value="UER00169"/>
</dbReference>
<evidence type="ECO:0000313" key="6">
    <source>
        <dbReference type="Proteomes" id="UP000291933"/>
    </source>
</evidence>
<evidence type="ECO:0000256" key="2">
    <source>
        <dbReference type="ARBA" id="ARBA00022679"/>
    </source>
</evidence>
<dbReference type="InterPro" id="IPR023576">
    <property type="entry name" value="UbiE/COQ5_MeTrFase_CS"/>
</dbReference>
<dbReference type="InterPro" id="IPR029063">
    <property type="entry name" value="SAM-dependent_MTases_sf"/>
</dbReference>
<dbReference type="AlphaFoldDB" id="A0A4V2JT04"/>
<comment type="similarity">
    <text evidence="4">Belongs to the class I-like SAM-binding methyltransferase superfamily. MenG/UbiE family.</text>
</comment>
<dbReference type="PANTHER" id="PTHR43591">
    <property type="entry name" value="METHYLTRANSFERASE"/>
    <property type="match status" value="1"/>
</dbReference>
<feature type="binding site" evidence="4">
    <location>
        <position position="47"/>
    </location>
    <ligand>
        <name>S-adenosyl-L-methionine</name>
        <dbReference type="ChEBI" id="CHEBI:59789"/>
    </ligand>
</feature>
<comment type="catalytic activity">
    <reaction evidence="4">
        <text>a 2-demethylmenaquinol + S-adenosyl-L-methionine = a menaquinol + S-adenosyl-L-homocysteine + H(+)</text>
        <dbReference type="Rhea" id="RHEA:42640"/>
        <dbReference type="Rhea" id="RHEA-COMP:9539"/>
        <dbReference type="Rhea" id="RHEA-COMP:9563"/>
        <dbReference type="ChEBI" id="CHEBI:15378"/>
        <dbReference type="ChEBI" id="CHEBI:18151"/>
        <dbReference type="ChEBI" id="CHEBI:55437"/>
        <dbReference type="ChEBI" id="CHEBI:57856"/>
        <dbReference type="ChEBI" id="CHEBI:59789"/>
        <dbReference type="EC" id="2.1.1.163"/>
    </reaction>
</comment>
<dbReference type="Proteomes" id="UP000291933">
    <property type="component" value="Unassembled WGS sequence"/>
</dbReference>
<feature type="binding site" evidence="4">
    <location>
        <position position="65"/>
    </location>
    <ligand>
        <name>S-adenosyl-L-methionine</name>
        <dbReference type="ChEBI" id="CHEBI:59789"/>
    </ligand>
</feature>
<dbReference type="GO" id="GO:0009234">
    <property type="term" value="P:menaquinone biosynthetic process"/>
    <property type="evidence" value="ECO:0007669"/>
    <property type="project" value="UniProtKB-UniRule"/>
</dbReference>
<comment type="caution">
    <text evidence="5">The sequence shown here is derived from an EMBL/GenBank/DDBJ whole genome shotgun (WGS) entry which is preliminary data.</text>
</comment>
<comment type="pathway">
    <text evidence="4">Quinol/quinone metabolism; menaquinone biosynthesis; menaquinol from 1,4-dihydroxy-2-naphthoate: step 2/2.</text>
</comment>
<keyword evidence="3 4" id="KW-0949">S-adenosyl-L-methionine</keyword>
<dbReference type="GO" id="GO:0032259">
    <property type="term" value="P:methylation"/>
    <property type="evidence" value="ECO:0007669"/>
    <property type="project" value="UniProtKB-KW"/>
</dbReference>
<evidence type="ECO:0000313" key="5">
    <source>
        <dbReference type="EMBL" id="TBT94401.1"/>
    </source>
</evidence>
<dbReference type="NCBIfam" id="TIGR01934">
    <property type="entry name" value="MenG_MenH_UbiE"/>
    <property type="match status" value="1"/>
</dbReference>
<protein>
    <recommendedName>
        <fullName evidence="4">Demethylmenaquinone methyltransferase</fullName>
        <ecNumber evidence="4">2.1.1.163</ecNumber>
    </recommendedName>
</protein>
<dbReference type="Pfam" id="PF01209">
    <property type="entry name" value="Ubie_methyltran"/>
    <property type="match status" value="1"/>
</dbReference>
<sequence length="215" mass="23272">MFDGVASRYDLMNGIMSGGQHLYWRHQVVKAIDPKPGMRILDLAAGTGTSSRPLADAGALVVPADLSFGMLAEGKKRWPDLGFVNADACDLPFADATFDAVTISYGLRNVEHTDVALRELRRVTRPGGIVVINEFSTPLFGPFRRLYRDVMLPKVIPAAAGLLSSNPGAYDYLAESILAWPDQPALAQLMVDAGWHDVAWKNLSGGVVALHRGRA</sequence>
<feature type="binding site" evidence="4">
    <location>
        <begin position="87"/>
        <end position="88"/>
    </location>
    <ligand>
        <name>S-adenosyl-L-methionine</name>
        <dbReference type="ChEBI" id="CHEBI:59789"/>
    </ligand>
</feature>
<evidence type="ECO:0000256" key="1">
    <source>
        <dbReference type="ARBA" id="ARBA00022603"/>
    </source>
</evidence>
<keyword evidence="1 4" id="KW-0489">Methyltransferase</keyword>